<evidence type="ECO:0000256" key="2">
    <source>
        <dbReference type="RuleBase" id="RU000481"/>
    </source>
</evidence>
<evidence type="ECO:0000313" key="4">
    <source>
        <dbReference type="EMBL" id="SJZ88841.1"/>
    </source>
</evidence>
<dbReference type="NCBIfam" id="TIGR03801">
    <property type="entry name" value="asp_4_decarbox"/>
    <property type="match status" value="1"/>
</dbReference>
<dbReference type="InterPro" id="IPR015422">
    <property type="entry name" value="PyrdxlP-dep_Trfase_small"/>
</dbReference>
<evidence type="ECO:0000313" key="5">
    <source>
        <dbReference type="Proteomes" id="UP000190625"/>
    </source>
</evidence>
<protein>
    <recommendedName>
        <fullName evidence="2">Aminotransferase</fullName>
        <ecNumber evidence="2">2.6.1.-</ecNumber>
    </recommendedName>
</protein>
<dbReference type="CDD" id="cd00609">
    <property type="entry name" value="AAT_like"/>
    <property type="match status" value="1"/>
</dbReference>
<dbReference type="InterPro" id="IPR015421">
    <property type="entry name" value="PyrdxlP-dep_Trfase_major"/>
</dbReference>
<dbReference type="GO" id="GO:0006520">
    <property type="term" value="P:amino acid metabolic process"/>
    <property type="evidence" value="ECO:0007669"/>
    <property type="project" value="TreeGrafter"/>
</dbReference>
<dbReference type="SUPFAM" id="SSF53383">
    <property type="entry name" value="PLP-dependent transferases"/>
    <property type="match status" value="1"/>
</dbReference>
<dbReference type="PANTHER" id="PTHR43795:SF2">
    <property type="entry name" value="BIFUNCTIONAL ASPARTATE AMINOTRANSFERASE AND GLUTAMATE_ASPARTATE-PREPHENATE AMINOTRANSFERASE"/>
    <property type="match status" value="1"/>
</dbReference>
<dbReference type="GO" id="GO:0008483">
    <property type="term" value="F:transaminase activity"/>
    <property type="evidence" value="ECO:0007669"/>
    <property type="project" value="UniProtKB-KW"/>
</dbReference>
<comment type="similarity">
    <text evidence="2">Belongs to the class-I pyridoxal-phosphate-dependent aminotransferase family.</text>
</comment>
<dbReference type="RefSeq" id="WP_078810545.1">
    <property type="nucleotide sequence ID" value="NZ_FUWM01000018.1"/>
</dbReference>
<keyword evidence="2" id="KW-0808">Transferase</keyword>
<reference evidence="5" key="1">
    <citation type="submission" date="2017-02" db="EMBL/GenBank/DDBJ databases">
        <authorList>
            <person name="Varghese N."/>
            <person name="Submissions S."/>
        </authorList>
    </citation>
    <scope>NUCLEOTIDE SEQUENCE [LARGE SCALE GENOMIC DNA]</scope>
    <source>
        <strain evidence="5">ATCC BAA-73</strain>
    </source>
</reference>
<proteinExistence type="inferred from homology"/>
<name>A0A1T4PBU4_9FIRM</name>
<organism evidence="4 5">
    <name type="scientific">Selenihalanaerobacter shriftii</name>
    <dbReference type="NCBI Taxonomy" id="142842"/>
    <lineage>
        <taxon>Bacteria</taxon>
        <taxon>Bacillati</taxon>
        <taxon>Bacillota</taxon>
        <taxon>Clostridia</taxon>
        <taxon>Halanaerobiales</taxon>
        <taxon>Halobacteroidaceae</taxon>
        <taxon>Selenihalanaerobacter</taxon>
    </lineage>
</organism>
<sequence length="547" mass="62323">MNLNKEALAPGLTYEQELEYMKLSPFEVTGILKDKAENACQRLISQGKECEVLNAGRGNPNFLNTIGRKAFAKLVLFATEMAGKDTKKNSLGWRPNKRRIAEELDIYLKEDGSEEALFLKDAINYAESILELNPNDFVFELTDAALGDFYPDPPIIYPNIGKIVDNYLTDVIMPNNRPAGEFSLFATEGATEAMVYSFKSLKENHIIHPGDWIATITPIFAPYLEIPVLESYKLINVKIKESEDMEWQIPNKELKKLEDERIKILFLVNPTNPTSVGISRQTINKIADLVNTKRQDLIIITDTVYANFVDDFYSLVSVIPKNTLCIYSYSKYFGVTGWRLGVIMLYEGNVIDRLIANHPDDIKHKLNERYGIISTEPEKIKFIDRLEMDSRDVALAHTGGLSGPQQAIMCIFSLFNLMDYGRAYENSIKKILDDRIQTLYTYFPGGYQYLKGSNKTHYYSLINIVTLAKEKYGKDFSKYLTEKFVALDFITKLASERAIICLPGAGFAGPEWTLRVSLANLCNQDYLKIGKAIIETLEDYYKYYQKN</sequence>
<dbReference type="STRING" id="142842.SAMN02745118_02106"/>
<dbReference type="InterPro" id="IPR004839">
    <property type="entry name" value="Aminotransferase_I/II_large"/>
</dbReference>
<dbReference type="GO" id="GO:0030170">
    <property type="term" value="F:pyridoxal phosphate binding"/>
    <property type="evidence" value="ECO:0007669"/>
    <property type="project" value="InterPro"/>
</dbReference>
<feature type="domain" description="Aminotransferase class I/classII large" evidence="3">
    <location>
        <begin position="207"/>
        <end position="525"/>
    </location>
</feature>
<dbReference type="AlphaFoldDB" id="A0A1T4PBU4"/>
<dbReference type="EC" id="2.6.1.-" evidence="2"/>
<dbReference type="Pfam" id="PF00155">
    <property type="entry name" value="Aminotran_1_2"/>
    <property type="match status" value="1"/>
</dbReference>
<dbReference type="PROSITE" id="PS00105">
    <property type="entry name" value="AA_TRANSFER_CLASS_1"/>
    <property type="match status" value="1"/>
</dbReference>
<comment type="cofactor">
    <cofactor evidence="2">
        <name>pyridoxal 5'-phosphate</name>
        <dbReference type="ChEBI" id="CHEBI:597326"/>
    </cofactor>
</comment>
<dbReference type="InterPro" id="IPR015424">
    <property type="entry name" value="PyrdxlP-dep_Trfase"/>
</dbReference>
<gene>
    <name evidence="4" type="ORF">SAMN02745118_02106</name>
</gene>
<evidence type="ECO:0000259" key="3">
    <source>
        <dbReference type="Pfam" id="PF00155"/>
    </source>
</evidence>
<keyword evidence="2" id="KW-0032">Aminotransferase</keyword>
<dbReference type="Proteomes" id="UP000190625">
    <property type="component" value="Unassembled WGS sequence"/>
</dbReference>
<keyword evidence="1" id="KW-0663">Pyridoxal phosphate</keyword>
<dbReference type="PANTHER" id="PTHR43795">
    <property type="entry name" value="BIFUNCTIONAL ASPARTATE AMINOTRANSFERASE AND GLUTAMATE/ASPARTATE-PREPHENATE AMINOTRANSFERASE-RELATED"/>
    <property type="match status" value="1"/>
</dbReference>
<dbReference type="EMBL" id="FUWM01000018">
    <property type="protein sequence ID" value="SJZ88841.1"/>
    <property type="molecule type" value="Genomic_DNA"/>
</dbReference>
<dbReference type="OrthoDB" id="9804407at2"/>
<dbReference type="NCBIfam" id="NF006755">
    <property type="entry name" value="PRK09275.1"/>
    <property type="match status" value="1"/>
</dbReference>
<keyword evidence="5" id="KW-1185">Reference proteome</keyword>
<dbReference type="Gene3D" id="1.10.20.110">
    <property type="match status" value="1"/>
</dbReference>
<dbReference type="InterPro" id="IPR022518">
    <property type="entry name" value="Aspartate_4-decarboxylase"/>
</dbReference>
<dbReference type="Gene3D" id="3.90.1150.10">
    <property type="entry name" value="Aspartate Aminotransferase, domain 1"/>
    <property type="match status" value="1"/>
</dbReference>
<dbReference type="InterPro" id="IPR050478">
    <property type="entry name" value="Ethylene_sulfur-biosynth"/>
</dbReference>
<dbReference type="InterPro" id="IPR004838">
    <property type="entry name" value="NHTrfase_class1_PyrdxlP-BS"/>
</dbReference>
<evidence type="ECO:0000256" key="1">
    <source>
        <dbReference type="ARBA" id="ARBA00022898"/>
    </source>
</evidence>
<accession>A0A1T4PBU4</accession>
<dbReference type="Gene3D" id="3.40.640.10">
    <property type="entry name" value="Type I PLP-dependent aspartate aminotransferase-like (Major domain)"/>
    <property type="match status" value="1"/>
</dbReference>